<organism evidence="2 3">
    <name type="scientific">Punica granatum</name>
    <name type="common">Pomegranate</name>
    <dbReference type="NCBI Taxonomy" id="22663"/>
    <lineage>
        <taxon>Eukaryota</taxon>
        <taxon>Viridiplantae</taxon>
        <taxon>Streptophyta</taxon>
        <taxon>Embryophyta</taxon>
        <taxon>Tracheophyta</taxon>
        <taxon>Spermatophyta</taxon>
        <taxon>Magnoliopsida</taxon>
        <taxon>eudicotyledons</taxon>
        <taxon>Gunneridae</taxon>
        <taxon>Pentapetalae</taxon>
        <taxon>rosids</taxon>
        <taxon>malvids</taxon>
        <taxon>Myrtales</taxon>
        <taxon>Lythraceae</taxon>
        <taxon>Punica</taxon>
    </lineage>
</organism>
<evidence type="ECO:0000313" key="3">
    <source>
        <dbReference type="Proteomes" id="UP000233551"/>
    </source>
</evidence>
<feature type="compositionally biased region" description="Basic and acidic residues" evidence="1">
    <location>
        <begin position="58"/>
        <end position="83"/>
    </location>
</feature>
<feature type="region of interest" description="Disordered" evidence="1">
    <location>
        <begin position="1"/>
        <end position="115"/>
    </location>
</feature>
<reference evidence="2 3" key="1">
    <citation type="submission" date="2017-11" db="EMBL/GenBank/DDBJ databases">
        <title>De-novo sequencing of pomegranate (Punica granatum L.) genome.</title>
        <authorList>
            <person name="Akparov Z."/>
            <person name="Amiraslanov A."/>
            <person name="Hajiyeva S."/>
            <person name="Abbasov M."/>
            <person name="Kaur K."/>
            <person name="Hamwieh A."/>
            <person name="Solovyev V."/>
            <person name="Salamov A."/>
            <person name="Braich B."/>
            <person name="Kosarev P."/>
            <person name="Mahmoud A."/>
            <person name="Hajiyev E."/>
            <person name="Babayeva S."/>
            <person name="Izzatullayeva V."/>
            <person name="Mammadov A."/>
            <person name="Mammadov A."/>
            <person name="Sharifova S."/>
            <person name="Ojaghi J."/>
            <person name="Eynullazada K."/>
            <person name="Bayramov B."/>
            <person name="Abdulazimova A."/>
            <person name="Shahmuradov I."/>
        </authorList>
    </citation>
    <scope>NUCLEOTIDE SEQUENCE [LARGE SCALE GENOMIC DNA]</scope>
    <source>
        <strain evidence="3">cv. AG2017</strain>
        <tissue evidence="2">Leaf</tissue>
    </source>
</reference>
<sequence length="217" mass="24314">MPSSSRPAERHQRRIPSDFSGRNPDAHSADSKWPEHGHSGRSSRKTGGFELSLGIDALKPHGVNDSRSEIGEETEEKSTRTNLEDQANTNIEVGMAKSKLEDGPSFTSPMKTSEDCKERRIKVKITPFSAPTRILNGATNSRSSFSRRKPKDDISIEAIKEVTRLLRKLNNEKRLCSACAKLVLQEIIKPPSSPRLAWGRKACRTNQPYPLEKWIPK</sequence>
<name>A0A2I0HIQ0_PUNGR</name>
<comment type="caution">
    <text evidence="2">The sequence shown here is derived from an EMBL/GenBank/DDBJ whole genome shotgun (WGS) entry which is preliminary data.</text>
</comment>
<protein>
    <submittedName>
        <fullName evidence="2">Uncharacterized protein</fullName>
    </submittedName>
</protein>
<proteinExistence type="predicted"/>
<dbReference type="Proteomes" id="UP000233551">
    <property type="component" value="Unassembled WGS sequence"/>
</dbReference>
<gene>
    <name evidence="2" type="ORF">CRG98_048036</name>
</gene>
<evidence type="ECO:0000256" key="1">
    <source>
        <dbReference type="SAM" id="MobiDB-lite"/>
    </source>
</evidence>
<accession>A0A2I0HIQ0</accession>
<evidence type="ECO:0000313" key="2">
    <source>
        <dbReference type="EMBL" id="PKI31572.1"/>
    </source>
</evidence>
<feature type="compositionally biased region" description="Basic and acidic residues" evidence="1">
    <location>
        <begin position="24"/>
        <end position="38"/>
    </location>
</feature>
<keyword evidence="3" id="KW-1185">Reference proteome</keyword>
<dbReference type="EMBL" id="PGOL01008622">
    <property type="protein sequence ID" value="PKI31572.1"/>
    <property type="molecule type" value="Genomic_DNA"/>
</dbReference>
<dbReference type="AlphaFoldDB" id="A0A2I0HIQ0"/>